<keyword evidence="1" id="KW-0479">Metal-binding</keyword>
<feature type="compositionally biased region" description="Basic residues" evidence="2">
    <location>
        <begin position="146"/>
        <end position="163"/>
    </location>
</feature>
<evidence type="ECO:0000259" key="3">
    <source>
        <dbReference type="PROSITE" id="PS50158"/>
    </source>
</evidence>
<keyword evidence="1" id="KW-0863">Zinc-finger</keyword>
<dbReference type="Proteomes" id="UP000238479">
    <property type="component" value="Chromosome 3"/>
</dbReference>
<dbReference type="EMBL" id="PDCK01000041">
    <property type="protein sequence ID" value="PRQ45943.1"/>
    <property type="molecule type" value="Genomic_DNA"/>
</dbReference>
<dbReference type="SMART" id="SM00343">
    <property type="entry name" value="ZnF_C2HC"/>
    <property type="match status" value="2"/>
</dbReference>
<evidence type="ECO:0000256" key="1">
    <source>
        <dbReference type="PROSITE-ProRule" id="PRU00047"/>
    </source>
</evidence>
<feature type="compositionally biased region" description="Low complexity" evidence="2">
    <location>
        <begin position="164"/>
        <end position="175"/>
    </location>
</feature>
<keyword evidence="5" id="KW-1185">Reference proteome</keyword>
<feature type="domain" description="CCHC-type" evidence="3">
    <location>
        <begin position="258"/>
        <end position="273"/>
    </location>
</feature>
<feature type="region of interest" description="Disordered" evidence="2">
    <location>
        <begin position="131"/>
        <end position="178"/>
    </location>
</feature>
<dbReference type="SUPFAM" id="SSF57756">
    <property type="entry name" value="Retrovirus zinc finger-like domains"/>
    <property type="match status" value="2"/>
</dbReference>
<dbReference type="PANTHER" id="PTHR34482">
    <property type="entry name" value="DNA DAMAGE-INDUCIBLE PROTEIN 1-LIKE"/>
    <property type="match status" value="1"/>
</dbReference>
<accession>A0A2P6RHP2</accession>
<gene>
    <name evidence="4" type="ORF">RchiOBHm_Chr3g0497221</name>
</gene>
<dbReference type="InterPro" id="IPR036875">
    <property type="entry name" value="Znf_CCHC_sf"/>
</dbReference>
<dbReference type="Gene3D" id="4.10.60.10">
    <property type="entry name" value="Zinc finger, CCHC-type"/>
    <property type="match status" value="2"/>
</dbReference>
<name>A0A2P6RHP2_ROSCH</name>
<dbReference type="OrthoDB" id="1306017at2759"/>
<dbReference type="GO" id="GO:0008270">
    <property type="term" value="F:zinc ion binding"/>
    <property type="evidence" value="ECO:0007669"/>
    <property type="project" value="UniProtKB-KW"/>
</dbReference>
<evidence type="ECO:0000313" key="4">
    <source>
        <dbReference type="EMBL" id="PRQ45943.1"/>
    </source>
</evidence>
<dbReference type="GO" id="GO:0003676">
    <property type="term" value="F:nucleic acid binding"/>
    <property type="evidence" value="ECO:0007669"/>
    <property type="project" value="InterPro"/>
</dbReference>
<evidence type="ECO:0000313" key="5">
    <source>
        <dbReference type="Proteomes" id="UP000238479"/>
    </source>
</evidence>
<dbReference type="Gramene" id="PRQ45943">
    <property type="protein sequence ID" value="PRQ45943"/>
    <property type="gene ID" value="RchiOBHm_Chr3g0497221"/>
</dbReference>
<keyword evidence="1" id="KW-0862">Zinc</keyword>
<dbReference type="Pfam" id="PF00098">
    <property type="entry name" value="zf-CCHC"/>
    <property type="match status" value="2"/>
</dbReference>
<dbReference type="InterPro" id="IPR001878">
    <property type="entry name" value="Znf_CCHC"/>
</dbReference>
<sequence>MEQVKQPGAKTYAIDPAMAESLITRLETEFLHLRQGDMTVLEYGRRFNSLYRFTPALMANERDKIHKFLQGLRDQLRVMLAATLFTDFSQVFLAAMKCEDRLLKCVQPLEAGSPSPSPSERATAILRSEALTGSRPDSFGSDSRQNYRRRERRRGKHKPRTKQSRSSVSGYSRGSTRLPIQRDRPQCQTCGKHHDGQCQVGSVVCFHCGQHGHYLRKCPQLAQGATSVPILPIQRDRPQCQTCGKHHDGQCQVGSVVCFHCGQHGHYLRKCPQLAQGATSVPI</sequence>
<dbReference type="PANTHER" id="PTHR34482:SF49">
    <property type="entry name" value="RETROTRANSPOSON GAG DOMAIN-CONTAINING PROTEIN"/>
    <property type="match status" value="1"/>
</dbReference>
<dbReference type="Pfam" id="PF03732">
    <property type="entry name" value="Retrotrans_gag"/>
    <property type="match status" value="1"/>
</dbReference>
<proteinExistence type="predicted"/>
<dbReference type="OMA" id="QHGHYLR"/>
<protein>
    <submittedName>
        <fullName evidence="4">Putative transcription factor interactor and regulator CCHC(Zn) family</fullName>
    </submittedName>
</protein>
<evidence type="ECO:0000256" key="2">
    <source>
        <dbReference type="SAM" id="MobiDB-lite"/>
    </source>
</evidence>
<comment type="caution">
    <text evidence="4">The sequence shown here is derived from an EMBL/GenBank/DDBJ whole genome shotgun (WGS) entry which is preliminary data.</text>
</comment>
<organism evidence="4 5">
    <name type="scientific">Rosa chinensis</name>
    <name type="common">China rose</name>
    <dbReference type="NCBI Taxonomy" id="74649"/>
    <lineage>
        <taxon>Eukaryota</taxon>
        <taxon>Viridiplantae</taxon>
        <taxon>Streptophyta</taxon>
        <taxon>Embryophyta</taxon>
        <taxon>Tracheophyta</taxon>
        <taxon>Spermatophyta</taxon>
        <taxon>Magnoliopsida</taxon>
        <taxon>eudicotyledons</taxon>
        <taxon>Gunneridae</taxon>
        <taxon>Pentapetalae</taxon>
        <taxon>rosids</taxon>
        <taxon>fabids</taxon>
        <taxon>Rosales</taxon>
        <taxon>Rosaceae</taxon>
        <taxon>Rosoideae</taxon>
        <taxon>Rosoideae incertae sedis</taxon>
        <taxon>Rosa</taxon>
    </lineage>
</organism>
<dbReference type="InterPro" id="IPR005162">
    <property type="entry name" value="Retrotrans_gag_dom"/>
</dbReference>
<feature type="domain" description="CCHC-type" evidence="3">
    <location>
        <begin position="205"/>
        <end position="220"/>
    </location>
</feature>
<reference evidence="4 5" key="1">
    <citation type="journal article" date="2018" name="Nat. Genet.">
        <title>The Rosa genome provides new insights in the design of modern roses.</title>
        <authorList>
            <person name="Bendahmane M."/>
        </authorList>
    </citation>
    <scope>NUCLEOTIDE SEQUENCE [LARGE SCALE GENOMIC DNA]</scope>
    <source>
        <strain evidence="5">cv. Old Blush</strain>
    </source>
</reference>
<dbReference type="PROSITE" id="PS50158">
    <property type="entry name" value="ZF_CCHC"/>
    <property type="match status" value="2"/>
</dbReference>
<dbReference type="AlphaFoldDB" id="A0A2P6RHP2"/>